<dbReference type="GO" id="GO:0043565">
    <property type="term" value="F:sequence-specific DNA binding"/>
    <property type="evidence" value="ECO:0007669"/>
    <property type="project" value="InterPro"/>
</dbReference>
<dbReference type="EMBL" id="FQUT01000009">
    <property type="protein sequence ID" value="SHG03939.1"/>
    <property type="molecule type" value="Genomic_DNA"/>
</dbReference>
<evidence type="ECO:0000313" key="3">
    <source>
        <dbReference type="EMBL" id="SHG03939.1"/>
    </source>
</evidence>
<dbReference type="PROSITE" id="PS51257">
    <property type="entry name" value="PROKAR_LIPOPROTEIN"/>
    <property type="match status" value="1"/>
</dbReference>
<dbReference type="PROSITE" id="PS01124">
    <property type="entry name" value="HTH_ARAC_FAMILY_2"/>
    <property type="match status" value="1"/>
</dbReference>
<keyword evidence="1" id="KW-0472">Membrane</keyword>
<dbReference type="SMART" id="SM00342">
    <property type="entry name" value="HTH_ARAC"/>
    <property type="match status" value="1"/>
</dbReference>
<dbReference type="STRING" id="1416778.SAMN05443633_109157"/>
<dbReference type="OrthoDB" id="5295174at2"/>
<feature type="transmembrane region" description="Helical" evidence="1">
    <location>
        <begin position="353"/>
        <end position="372"/>
    </location>
</feature>
<accession>A0A1M5GJN9</accession>
<proteinExistence type="predicted"/>
<dbReference type="RefSeq" id="WP_072960161.1">
    <property type="nucleotide sequence ID" value="NZ_FQUT01000009.1"/>
</dbReference>
<reference evidence="4" key="1">
    <citation type="submission" date="2016-11" db="EMBL/GenBank/DDBJ databases">
        <authorList>
            <person name="Varghese N."/>
            <person name="Submissions S."/>
        </authorList>
    </citation>
    <scope>NUCLEOTIDE SEQUENCE [LARGE SCALE GENOMIC DNA]</scope>
    <source>
        <strain evidence="4">DSM 27619</strain>
    </source>
</reference>
<gene>
    <name evidence="3" type="ORF">SAMN05443633_109157</name>
</gene>
<dbReference type="SMART" id="SM00028">
    <property type="entry name" value="TPR"/>
    <property type="match status" value="3"/>
</dbReference>
<dbReference type="InterPro" id="IPR018060">
    <property type="entry name" value="HTH_AraC"/>
</dbReference>
<keyword evidence="1" id="KW-0812">Transmembrane</keyword>
<evidence type="ECO:0000313" key="4">
    <source>
        <dbReference type="Proteomes" id="UP000184518"/>
    </source>
</evidence>
<dbReference type="Proteomes" id="UP000184518">
    <property type="component" value="Unassembled WGS sequence"/>
</dbReference>
<dbReference type="AlphaFoldDB" id="A0A1M5GJN9"/>
<evidence type="ECO:0000256" key="1">
    <source>
        <dbReference type="SAM" id="Phobius"/>
    </source>
</evidence>
<feature type="domain" description="HTH araC/xylS-type" evidence="2">
    <location>
        <begin position="407"/>
        <end position="519"/>
    </location>
</feature>
<dbReference type="Gene3D" id="1.10.10.60">
    <property type="entry name" value="Homeodomain-like"/>
    <property type="match status" value="2"/>
</dbReference>
<sequence>MIKNFYLLFLFIFAISCSDPAKKQKLAEENFQKKKIAKLDYLEFSGNPELIITTAQESKQLAKKINYSYGIFKCNMSLIFAYNAIGKYKEATLVGKENDALVNKIEANYIVCLNYTNVASAYSYLGLLDEAENYLNKALIYNQKLKDSNDKYYSLGTIYSGFAFVETMKGESSPNLNNVQKSYLKQLWALQQVKANDRKTEQKKSAQLAFVYLNLGITSDELKNPLDAANYFYKALDICKRYQFTNNTPLLVHTSMANLLLDQKKYDSCRLYAQKAIILEKTSPFPEVRRDLFQILYKSSLAKNNQQDAEKYTNLYMKLNDSLTNAEKRAINTPVKLIVEKKEKEKNNTVKNVIIISAIISFVLLLCGWLFWRRKNRKLQESYEKLIEKSKSDNQNTETVIINGVQNDSVNLLLEKLSKFEKSKNYIQHQIKLTDLASELGIQPEYLAETIQKYKKKTFSDYISSLKINHVVHLLYSAPNSRVYREDYLAKSNGFSSKAEFIHAFKKTTGIPFSYFIKKLERDSQ</sequence>
<name>A0A1M5GJN9_9FLAO</name>
<dbReference type="Gene3D" id="1.25.40.10">
    <property type="entry name" value="Tetratricopeptide repeat domain"/>
    <property type="match status" value="2"/>
</dbReference>
<dbReference type="SUPFAM" id="SSF48452">
    <property type="entry name" value="TPR-like"/>
    <property type="match status" value="1"/>
</dbReference>
<keyword evidence="4" id="KW-1185">Reference proteome</keyword>
<dbReference type="GO" id="GO:0003700">
    <property type="term" value="F:DNA-binding transcription factor activity"/>
    <property type="evidence" value="ECO:0007669"/>
    <property type="project" value="InterPro"/>
</dbReference>
<dbReference type="InterPro" id="IPR019734">
    <property type="entry name" value="TPR_rpt"/>
</dbReference>
<dbReference type="Pfam" id="PF12833">
    <property type="entry name" value="HTH_18"/>
    <property type="match status" value="1"/>
</dbReference>
<dbReference type="InterPro" id="IPR011990">
    <property type="entry name" value="TPR-like_helical_dom_sf"/>
</dbReference>
<keyword evidence="1" id="KW-1133">Transmembrane helix</keyword>
<protein>
    <submittedName>
        <fullName evidence="3">Tetratricopeptide repeat-containing protein</fullName>
    </submittedName>
</protein>
<organism evidence="3 4">
    <name type="scientific">Chryseobacterium arachidis</name>
    <dbReference type="NCBI Taxonomy" id="1416778"/>
    <lineage>
        <taxon>Bacteria</taxon>
        <taxon>Pseudomonadati</taxon>
        <taxon>Bacteroidota</taxon>
        <taxon>Flavobacteriia</taxon>
        <taxon>Flavobacteriales</taxon>
        <taxon>Weeksellaceae</taxon>
        <taxon>Chryseobacterium group</taxon>
        <taxon>Chryseobacterium</taxon>
    </lineage>
</organism>
<evidence type="ECO:0000259" key="2">
    <source>
        <dbReference type="PROSITE" id="PS01124"/>
    </source>
</evidence>